<dbReference type="Proteomes" id="UP000217257">
    <property type="component" value="Chromosome"/>
</dbReference>
<dbReference type="AlphaFoldDB" id="A0A250J256"/>
<evidence type="ECO:0000256" key="5">
    <source>
        <dbReference type="SAM" id="MobiDB-lite"/>
    </source>
</evidence>
<keyword evidence="1" id="KW-0808">Transferase</keyword>
<name>A0A250J256_9BACT</name>
<dbReference type="CDD" id="cd14014">
    <property type="entry name" value="STKc_PknB_like"/>
    <property type="match status" value="1"/>
</dbReference>
<evidence type="ECO:0000256" key="4">
    <source>
        <dbReference type="ARBA" id="ARBA00022840"/>
    </source>
</evidence>
<feature type="compositionally biased region" description="Low complexity" evidence="5">
    <location>
        <begin position="425"/>
        <end position="439"/>
    </location>
</feature>
<reference evidence="7 8" key="1">
    <citation type="submission" date="2017-06" db="EMBL/GenBank/DDBJ databases">
        <title>Sequencing and comparative analysis of myxobacterial genomes.</title>
        <authorList>
            <person name="Rupp O."/>
            <person name="Goesmann A."/>
            <person name="Sogaard-Andersen L."/>
        </authorList>
    </citation>
    <scope>NUCLEOTIDE SEQUENCE [LARGE SCALE GENOMIC DNA]</scope>
    <source>
        <strain evidence="7 8">DSM 52655</strain>
    </source>
</reference>
<feature type="domain" description="Protein kinase" evidence="6">
    <location>
        <begin position="9"/>
        <end position="283"/>
    </location>
</feature>
<dbReference type="KEGG" id="cfus:CYFUS_002883"/>
<dbReference type="PANTHER" id="PTHR43289">
    <property type="entry name" value="MITOGEN-ACTIVATED PROTEIN KINASE KINASE KINASE 20-RELATED"/>
    <property type="match status" value="1"/>
</dbReference>
<dbReference type="InterPro" id="IPR000719">
    <property type="entry name" value="Prot_kinase_dom"/>
</dbReference>
<sequence>MNPQLFGKYQLIKKLATGGMAEVWLARQRGIEGFAKNVVVKRILPHLAEDAEFVEMFRNEALIAAKFNHPNIAQVYEFGEANGTYFIAMEYIHGEDLGRVLRKAYNAGGWIAQPLAIRIVAAACEGLYYAHTRTDDAGRPLKVVHRDISPQNILISFDGSVKLVDFGIAKAADQASMTKSGAIKGKFAYMAPEQAAGKPLDSRADIFAIGLVLYEMLTSNRPLKRDMELATLQAALECNIMPPSQVADVPAELDTVVMRALAKAADDRYRDARQLQLALEEFLVSQRWVAGSVQISELMEALFADRLEEERRSGNPEPRGEESATAAPAAPEFPEPSAPPPRSTSRTMQRASASAPPPAPEMDWEAPPGEMQPPARRTSMRTPASKRPESSTLPVTAEPEAEEWEAPPSTEVASRRRAPSESIRRPAPSSASMARASGRQEAARGTPTEMPGARRPNSDVAIPRRSGSRVGEPAVEPEVRRSSPAALAIPPRVRTPPEEEDPERTMLPPPEPEPVRRRTGSQPAAVAPAEPSVRRRTGIRPEVAEPAPVRRRTSSVPTARAVVDDEDSVPEAKAEVPAPVRSRSLPLPKLLGGVVVVALVGAGLVFHKPLLEMLGSTAMDGQGIYISLETNIPVEVSVRHNARCGSSSPITSLGSTPLRDVSGAHLQDTLILENKQLGISKQLEVPFGEPNEHKQLPPVEFKTGKVRLKLMPAKVSGVEIFRDGQKLGLYSPGLGLDLVEGDHHLILQGPSLKEPVQVDVTVRGHETVDQPVDVREYLQQ</sequence>
<keyword evidence="4" id="KW-0067">ATP-binding</keyword>
<dbReference type="InterPro" id="IPR011009">
    <property type="entry name" value="Kinase-like_dom_sf"/>
</dbReference>
<evidence type="ECO:0000313" key="8">
    <source>
        <dbReference type="Proteomes" id="UP000217257"/>
    </source>
</evidence>
<dbReference type="PROSITE" id="PS00109">
    <property type="entry name" value="PROTEIN_KINASE_TYR"/>
    <property type="match status" value="1"/>
</dbReference>
<dbReference type="GO" id="GO:0005524">
    <property type="term" value="F:ATP binding"/>
    <property type="evidence" value="ECO:0007669"/>
    <property type="project" value="UniProtKB-KW"/>
</dbReference>
<dbReference type="SUPFAM" id="SSF56112">
    <property type="entry name" value="Protein kinase-like (PK-like)"/>
    <property type="match status" value="1"/>
</dbReference>
<keyword evidence="3 7" id="KW-0418">Kinase</keyword>
<dbReference type="GO" id="GO:0004674">
    <property type="term" value="F:protein serine/threonine kinase activity"/>
    <property type="evidence" value="ECO:0007669"/>
    <property type="project" value="TreeGrafter"/>
</dbReference>
<keyword evidence="2" id="KW-0547">Nucleotide-binding</keyword>
<dbReference type="Gene3D" id="1.10.510.10">
    <property type="entry name" value="Transferase(Phosphotransferase) domain 1"/>
    <property type="match status" value="1"/>
</dbReference>
<dbReference type="InterPro" id="IPR008266">
    <property type="entry name" value="Tyr_kinase_AS"/>
</dbReference>
<dbReference type="RefSeq" id="WP_095985785.1">
    <property type="nucleotide sequence ID" value="NZ_CP022098.1"/>
</dbReference>
<feature type="compositionally biased region" description="Basic and acidic residues" evidence="5">
    <location>
        <begin position="309"/>
        <end position="322"/>
    </location>
</feature>
<feature type="compositionally biased region" description="Low complexity" evidence="5">
    <location>
        <begin position="343"/>
        <end position="354"/>
    </location>
</feature>
<feature type="region of interest" description="Disordered" evidence="5">
    <location>
        <begin position="309"/>
        <end position="534"/>
    </location>
</feature>
<dbReference type="PROSITE" id="PS50011">
    <property type="entry name" value="PROTEIN_KINASE_DOM"/>
    <property type="match status" value="1"/>
</dbReference>
<evidence type="ECO:0000256" key="3">
    <source>
        <dbReference type="ARBA" id="ARBA00022777"/>
    </source>
</evidence>
<accession>A0A250J256</accession>
<proteinExistence type="predicted"/>
<feature type="compositionally biased region" description="Pro residues" evidence="5">
    <location>
        <begin position="331"/>
        <end position="342"/>
    </location>
</feature>
<protein>
    <submittedName>
        <fullName evidence="7">Protein kinase</fullName>
    </submittedName>
</protein>
<feature type="region of interest" description="Disordered" evidence="5">
    <location>
        <begin position="546"/>
        <end position="575"/>
    </location>
</feature>
<evidence type="ECO:0000259" key="6">
    <source>
        <dbReference type="PROSITE" id="PS50011"/>
    </source>
</evidence>
<evidence type="ECO:0000256" key="1">
    <source>
        <dbReference type="ARBA" id="ARBA00022679"/>
    </source>
</evidence>
<dbReference type="Pfam" id="PF00069">
    <property type="entry name" value="Pkinase"/>
    <property type="match status" value="1"/>
</dbReference>
<dbReference type="PANTHER" id="PTHR43289:SF6">
    <property type="entry name" value="SERINE_THREONINE-PROTEIN KINASE NEKL-3"/>
    <property type="match status" value="1"/>
</dbReference>
<evidence type="ECO:0000313" key="7">
    <source>
        <dbReference type="EMBL" id="ATB37461.1"/>
    </source>
</evidence>
<dbReference type="EMBL" id="CP022098">
    <property type="protein sequence ID" value="ATB37461.1"/>
    <property type="molecule type" value="Genomic_DNA"/>
</dbReference>
<organism evidence="7 8">
    <name type="scientific">Cystobacter fuscus</name>
    <dbReference type="NCBI Taxonomy" id="43"/>
    <lineage>
        <taxon>Bacteria</taxon>
        <taxon>Pseudomonadati</taxon>
        <taxon>Myxococcota</taxon>
        <taxon>Myxococcia</taxon>
        <taxon>Myxococcales</taxon>
        <taxon>Cystobacterineae</taxon>
        <taxon>Archangiaceae</taxon>
        <taxon>Cystobacter</taxon>
    </lineage>
</organism>
<dbReference type="Gene3D" id="3.30.200.20">
    <property type="entry name" value="Phosphorylase Kinase, domain 1"/>
    <property type="match status" value="1"/>
</dbReference>
<evidence type="ECO:0000256" key="2">
    <source>
        <dbReference type="ARBA" id="ARBA00022741"/>
    </source>
</evidence>
<gene>
    <name evidence="7" type="ORF">CYFUS_002883</name>
</gene>